<keyword evidence="3" id="KW-0862">Zinc</keyword>
<evidence type="ECO:0000256" key="3">
    <source>
        <dbReference type="ARBA" id="ARBA00022833"/>
    </source>
</evidence>
<keyword evidence="2" id="KW-0863">Zinc-finger</keyword>
<evidence type="ECO:0000313" key="5">
    <source>
        <dbReference type="EMBL" id="EXX58094.1"/>
    </source>
</evidence>
<dbReference type="AlphaFoldDB" id="A0A015JST6"/>
<evidence type="ECO:0000256" key="1">
    <source>
        <dbReference type="ARBA" id="ARBA00022723"/>
    </source>
</evidence>
<dbReference type="OrthoDB" id="10038672at2759"/>
<dbReference type="Proteomes" id="UP000022910">
    <property type="component" value="Unassembled WGS sequence"/>
</dbReference>
<dbReference type="EMBL" id="JEMT01027026">
    <property type="protein sequence ID" value="EXX58094.1"/>
    <property type="molecule type" value="Genomic_DNA"/>
</dbReference>
<dbReference type="Pfam" id="PF13695">
    <property type="entry name" value="Zn_ribbon_3CxxC"/>
    <property type="match status" value="1"/>
</dbReference>
<dbReference type="InterPro" id="IPR027377">
    <property type="entry name" value="ZAR1/RTP1-5-like_Znf-3CxxC"/>
</dbReference>
<keyword evidence="6" id="KW-1185">Reference proteome</keyword>
<dbReference type="GO" id="GO:0008270">
    <property type="term" value="F:zinc ion binding"/>
    <property type="evidence" value="ECO:0007669"/>
    <property type="project" value="UniProtKB-KW"/>
</dbReference>
<dbReference type="HOGENOM" id="CLU_763216_0_0_1"/>
<name>A0A015JST6_RHIIW</name>
<evidence type="ECO:0000313" key="6">
    <source>
        <dbReference type="Proteomes" id="UP000022910"/>
    </source>
</evidence>
<sequence>MSKEVNSSNDQDTAENEIVSKLEVSNLEESNTTLTSSSWDDGNTTVRKLEESNTKVIISGRITSIINWEESDITGLERCNINKLIDAFLGYRWESEKRHKWEKYELEKRQIIEIIRHLAYNNSYRVHGYWICHQWQCGHRPQQCLSVRQCENKHKYVYYWNECNHNQKCPNRTECRKKYNLRQWQRENFCQREWQKQYDQKLLKQYLEAIPKRFEWLGLFIRICDKHRDDGGNLISSFLLYNSENSNENPDMEIIRHLVWNDKYRVFGNWGCSSCRKRWRSAYTWISLQKYIEKTPGKRLNRFNDDYIIQKCKKEECGDDGIILGYEHLVLSEDGVEHKRHLCAKCLNNETCLESGTYYGKQK</sequence>
<comment type="caution">
    <text evidence="5">The sequence shown here is derived from an EMBL/GenBank/DDBJ whole genome shotgun (WGS) entry which is preliminary data.</text>
</comment>
<evidence type="ECO:0000256" key="2">
    <source>
        <dbReference type="ARBA" id="ARBA00022771"/>
    </source>
</evidence>
<keyword evidence="1" id="KW-0479">Metal-binding</keyword>
<reference evidence="5 6" key="1">
    <citation type="submission" date="2014-02" db="EMBL/GenBank/DDBJ databases">
        <title>Single nucleus genome sequencing reveals high similarity among nuclei of an endomycorrhizal fungus.</title>
        <authorList>
            <person name="Lin K."/>
            <person name="Geurts R."/>
            <person name="Zhang Z."/>
            <person name="Limpens E."/>
            <person name="Saunders D.G."/>
            <person name="Mu D."/>
            <person name="Pang E."/>
            <person name="Cao H."/>
            <person name="Cha H."/>
            <person name="Lin T."/>
            <person name="Zhou Q."/>
            <person name="Shang Y."/>
            <person name="Li Y."/>
            <person name="Ivanov S."/>
            <person name="Sharma T."/>
            <person name="Velzen R.V."/>
            <person name="Ruijter N.D."/>
            <person name="Aanen D.K."/>
            <person name="Win J."/>
            <person name="Kamoun S."/>
            <person name="Bisseling T."/>
            <person name="Huang S."/>
        </authorList>
    </citation>
    <scope>NUCLEOTIDE SEQUENCE [LARGE SCALE GENOMIC DNA]</scope>
    <source>
        <strain evidence="6">DAOM197198w</strain>
    </source>
</reference>
<organism evidence="5 6">
    <name type="scientific">Rhizophagus irregularis (strain DAOM 197198w)</name>
    <name type="common">Glomus intraradices</name>
    <dbReference type="NCBI Taxonomy" id="1432141"/>
    <lineage>
        <taxon>Eukaryota</taxon>
        <taxon>Fungi</taxon>
        <taxon>Fungi incertae sedis</taxon>
        <taxon>Mucoromycota</taxon>
        <taxon>Glomeromycotina</taxon>
        <taxon>Glomeromycetes</taxon>
        <taxon>Glomerales</taxon>
        <taxon>Glomeraceae</taxon>
        <taxon>Rhizophagus</taxon>
    </lineage>
</organism>
<accession>A0A015JST6</accession>
<proteinExistence type="predicted"/>
<evidence type="ECO:0000259" key="4">
    <source>
        <dbReference type="Pfam" id="PF13695"/>
    </source>
</evidence>
<protein>
    <recommendedName>
        <fullName evidence="4">3CxxC-type domain-containing protein</fullName>
    </recommendedName>
</protein>
<feature type="domain" description="3CxxC-type" evidence="4">
    <location>
        <begin position="265"/>
        <end position="314"/>
    </location>
</feature>
<gene>
    <name evidence="5" type="ORF">RirG_200990</name>
</gene>